<dbReference type="SUPFAM" id="SSF50630">
    <property type="entry name" value="Acid proteases"/>
    <property type="match status" value="1"/>
</dbReference>
<dbReference type="InterPro" id="IPR000477">
    <property type="entry name" value="RT_dom"/>
</dbReference>
<comment type="caution">
    <text evidence="11">The sequence shown here is derived from an EMBL/GenBank/DDBJ whole genome shotgun (WGS) entry which is preliminary data.</text>
</comment>
<keyword evidence="12" id="KW-1185">Reference proteome</keyword>
<evidence type="ECO:0000313" key="12">
    <source>
        <dbReference type="Proteomes" id="UP000029665"/>
    </source>
</evidence>
<feature type="domain" description="Integrase catalytic" evidence="10">
    <location>
        <begin position="735"/>
        <end position="881"/>
    </location>
</feature>
<keyword evidence="8" id="KW-0695">RNA-directed DNA polymerase</keyword>
<dbReference type="PANTHER" id="PTHR37984">
    <property type="entry name" value="PROTEIN CBG26694"/>
    <property type="match status" value="1"/>
</dbReference>
<reference evidence="11" key="1">
    <citation type="submission" date="2014-01" db="EMBL/GenBank/DDBJ databases">
        <title>The genome of the white-rot fungus Pycnoporus cinnabarinus: a basidiomycete model with a versatile arsenal for lignocellulosic biomass breakdown.</title>
        <authorList>
            <person name="Levasseur A."/>
            <person name="Lomascolo A."/>
            <person name="Ruiz-Duenas F.J."/>
            <person name="Uzan E."/>
            <person name="Piumi F."/>
            <person name="Kues U."/>
            <person name="Ram A.F.J."/>
            <person name="Murat C."/>
            <person name="Haon M."/>
            <person name="Benoit I."/>
            <person name="Arfi Y."/>
            <person name="Chevret D."/>
            <person name="Drula E."/>
            <person name="Kwon M.J."/>
            <person name="Gouret P."/>
            <person name="Lesage-Meessen L."/>
            <person name="Lombard V."/>
            <person name="Mariette J."/>
            <person name="Noirot C."/>
            <person name="Park J."/>
            <person name="Patyshakuliyeva A."/>
            <person name="Wieneger R.A.B."/>
            <person name="Wosten H.A.B."/>
            <person name="Martin F."/>
            <person name="Coutinho P.M."/>
            <person name="de Vries R."/>
            <person name="Martinez A.T."/>
            <person name="Klopp C."/>
            <person name="Pontarotti P."/>
            <person name="Henrissat B."/>
            <person name="Record E."/>
        </authorList>
    </citation>
    <scope>NUCLEOTIDE SEQUENCE [LARGE SCALE GENOMIC DNA]</scope>
    <source>
        <strain evidence="11">BRFM137</strain>
    </source>
</reference>
<dbReference type="GO" id="GO:0003723">
    <property type="term" value="F:RNA binding"/>
    <property type="evidence" value="ECO:0007669"/>
    <property type="project" value="UniProtKB-KW"/>
</dbReference>
<keyword evidence="7" id="KW-0694">RNA-binding</keyword>
<evidence type="ECO:0000313" key="11">
    <source>
        <dbReference type="EMBL" id="CDO75222.1"/>
    </source>
</evidence>
<dbReference type="GO" id="GO:0016787">
    <property type="term" value="F:hydrolase activity"/>
    <property type="evidence" value="ECO:0007669"/>
    <property type="project" value="UniProtKB-KW"/>
</dbReference>
<dbReference type="Pfam" id="PF00078">
    <property type="entry name" value="RVT_1"/>
    <property type="match status" value="1"/>
</dbReference>
<evidence type="ECO:0000259" key="10">
    <source>
        <dbReference type="PROSITE" id="PS50994"/>
    </source>
</evidence>
<dbReference type="GO" id="GO:0004519">
    <property type="term" value="F:endonuclease activity"/>
    <property type="evidence" value="ECO:0007669"/>
    <property type="project" value="UniProtKB-KW"/>
</dbReference>
<keyword evidence="5" id="KW-0255">Endonuclease</keyword>
<dbReference type="Gene3D" id="3.10.10.10">
    <property type="entry name" value="HIV Type 1 Reverse Transcriptase, subunit A, domain 1"/>
    <property type="match status" value="1"/>
</dbReference>
<accession>A0A060SL24</accession>
<keyword evidence="4" id="KW-0540">Nuclease</keyword>
<dbReference type="STRING" id="5643.A0A060SL24"/>
<dbReference type="Gene3D" id="3.30.70.270">
    <property type="match status" value="2"/>
</dbReference>
<dbReference type="Pfam" id="PF13975">
    <property type="entry name" value="gag-asp_proteas"/>
    <property type="match status" value="1"/>
</dbReference>
<dbReference type="InterPro" id="IPR043128">
    <property type="entry name" value="Rev_trsase/Diguanyl_cyclase"/>
</dbReference>
<sequence length="881" mass="101843">MDVPITIHVPEAERSIDAVALLDTGSTGSCMHRDFAARNALDLRPLEQPIEVYNADGTVNAGGRITHAVDVAIQIGDHRERMSFLITELGKSDIFLGHEWIRHHNPRIDWKAKVIEFTRCPESCEQNRRRPEKELEEMIPPHYHDFLDVFLETTFNELPEHRPYDHAIELTPGAEPFCGKVYPMSRDQQQALDEFLEENLRTGRIRPSKSPWGAPFFFVKKKDGKLRPVQDYRRLNALTKKNKYPLPLISELLDRLKGARYYTKMDIRWGYNNIRMREGDEEKAAFLTNRGLFEPLVMFFGLSNSPATFQLMMNDIFRDLILQGTVIVYLDDILIFTRTREEHRRVVRLVLQILREHKLTCKPEKCEFETGETEYLGHVISEGVVKMDPAKVAGVAEWPTPTNKKELQSFLGFANFYRRFVAGFAKIAAPLHQLTGQSEWKWGDAQRDTFVGLKDAITSAPVLAIPNDDDPFRVQCDASNFAIGAELTQRQDGKWRTIAYLSKALTPAERNYQVWDRELLAVMTSLDEWRHFLIGARHPFEIHSDHKNLTYFRQPQRLNPRQARWVVELQNYDFTFTHRPGSTMGKADALSRRVDHEAGSGTGEEVVLLKEEWFRAMVDGSERLMDGIREARKDMENSVQNRLAARDPEYREAEDGLVWRRGRVVVLRNKELRGRVIASHHDSVTAGHPGRAKTQELVQRSYWWPSIRRDIQAYVKGCAICQRTKIDHRPRAAPLHPNPIANWNWEYISVDLITDLPECQGHNAILMICCMKSKDYIPIPCTKSLTAEGFANLLIRHVIAVHGLPRRITSDRGQQFEAQLTADLYRKLGIERNLSTAYHPQTDGQTERLNQEIENYLHIFVNYRQSDWVSWLPLAAYSYRI</sequence>
<dbReference type="InterPro" id="IPR036397">
    <property type="entry name" value="RNaseH_sf"/>
</dbReference>
<keyword evidence="2" id="KW-0808">Transferase</keyword>
<dbReference type="GO" id="GO:0005634">
    <property type="term" value="C:nucleus"/>
    <property type="evidence" value="ECO:0007669"/>
    <property type="project" value="UniProtKB-ARBA"/>
</dbReference>
<dbReference type="OrthoDB" id="2717878at2759"/>
<dbReference type="SUPFAM" id="SSF53098">
    <property type="entry name" value="Ribonuclease H-like"/>
    <property type="match status" value="1"/>
</dbReference>
<organism evidence="11 12">
    <name type="scientific">Pycnoporus cinnabarinus</name>
    <name type="common">Cinnabar-red polypore</name>
    <name type="synonym">Trametes cinnabarina</name>
    <dbReference type="NCBI Taxonomy" id="5643"/>
    <lineage>
        <taxon>Eukaryota</taxon>
        <taxon>Fungi</taxon>
        <taxon>Dikarya</taxon>
        <taxon>Basidiomycota</taxon>
        <taxon>Agaricomycotina</taxon>
        <taxon>Agaricomycetes</taxon>
        <taxon>Polyporales</taxon>
        <taxon>Polyporaceae</taxon>
        <taxon>Trametes</taxon>
    </lineage>
</organism>
<feature type="domain" description="Reverse transcriptase" evidence="9">
    <location>
        <begin position="200"/>
        <end position="380"/>
    </location>
</feature>
<dbReference type="InterPro" id="IPR041588">
    <property type="entry name" value="Integrase_H2C2"/>
</dbReference>
<dbReference type="FunFam" id="1.10.340.70:FF:000001">
    <property type="entry name" value="Retrovirus-related Pol polyprotein from transposon gypsy-like Protein"/>
    <property type="match status" value="1"/>
</dbReference>
<dbReference type="Proteomes" id="UP000029665">
    <property type="component" value="Unassembled WGS sequence"/>
</dbReference>
<dbReference type="Pfam" id="PF17921">
    <property type="entry name" value="Integrase_H2C2"/>
    <property type="match status" value="1"/>
</dbReference>
<dbReference type="HOGENOM" id="CLU_000384_38_0_1"/>
<dbReference type="PROSITE" id="PS50878">
    <property type="entry name" value="RT_POL"/>
    <property type="match status" value="1"/>
</dbReference>
<evidence type="ECO:0000256" key="1">
    <source>
        <dbReference type="ARBA" id="ARBA00012493"/>
    </source>
</evidence>
<proteinExistence type="predicted"/>
<name>A0A060SL24_PYCCI</name>
<dbReference type="SUPFAM" id="SSF56672">
    <property type="entry name" value="DNA/RNA polymerases"/>
    <property type="match status" value="1"/>
</dbReference>
<evidence type="ECO:0000256" key="7">
    <source>
        <dbReference type="ARBA" id="ARBA00022884"/>
    </source>
</evidence>
<evidence type="ECO:0000256" key="3">
    <source>
        <dbReference type="ARBA" id="ARBA00022695"/>
    </source>
</evidence>
<dbReference type="InterPro" id="IPR043502">
    <property type="entry name" value="DNA/RNA_pol_sf"/>
</dbReference>
<dbReference type="GO" id="GO:0003964">
    <property type="term" value="F:RNA-directed DNA polymerase activity"/>
    <property type="evidence" value="ECO:0007669"/>
    <property type="project" value="UniProtKB-KW"/>
</dbReference>
<evidence type="ECO:0000256" key="8">
    <source>
        <dbReference type="ARBA" id="ARBA00022918"/>
    </source>
</evidence>
<dbReference type="CDD" id="cd09274">
    <property type="entry name" value="RNase_HI_RT_Ty3"/>
    <property type="match status" value="1"/>
</dbReference>
<dbReference type="CDD" id="cd00303">
    <property type="entry name" value="retropepsin_like"/>
    <property type="match status" value="1"/>
</dbReference>
<dbReference type="InterPro" id="IPR012337">
    <property type="entry name" value="RNaseH-like_sf"/>
</dbReference>
<protein>
    <recommendedName>
        <fullName evidence="1">RNA-directed DNA polymerase</fullName>
        <ecNumber evidence="1">2.7.7.49</ecNumber>
    </recommendedName>
</protein>
<dbReference type="Gene3D" id="1.10.340.70">
    <property type="match status" value="1"/>
</dbReference>
<evidence type="ECO:0000256" key="2">
    <source>
        <dbReference type="ARBA" id="ARBA00022679"/>
    </source>
</evidence>
<evidence type="ECO:0000256" key="4">
    <source>
        <dbReference type="ARBA" id="ARBA00022722"/>
    </source>
</evidence>
<dbReference type="PROSITE" id="PS50994">
    <property type="entry name" value="INTEGRASE"/>
    <property type="match status" value="1"/>
</dbReference>
<evidence type="ECO:0000256" key="6">
    <source>
        <dbReference type="ARBA" id="ARBA00022801"/>
    </source>
</evidence>
<dbReference type="Pfam" id="PF17917">
    <property type="entry name" value="RT_RNaseH"/>
    <property type="match status" value="1"/>
</dbReference>
<dbReference type="InterPro" id="IPR041373">
    <property type="entry name" value="RT_RNaseH"/>
</dbReference>
<keyword evidence="3" id="KW-0548">Nucleotidyltransferase</keyword>
<dbReference type="EMBL" id="CCBP010000248">
    <property type="protein sequence ID" value="CDO75222.1"/>
    <property type="molecule type" value="Genomic_DNA"/>
</dbReference>
<gene>
    <name evidence="11" type="ORF">BN946_scf184895.g2</name>
</gene>
<dbReference type="Gene3D" id="2.40.70.10">
    <property type="entry name" value="Acid Proteases"/>
    <property type="match status" value="1"/>
</dbReference>
<dbReference type="EC" id="2.7.7.49" evidence="1"/>
<evidence type="ECO:0000256" key="5">
    <source>
        <dbReference type="ARBA" id="ARBA00022759"/>
    </source>
</evidence>
<dbReference type="InterPro" id="IPR001584">
    <property type="entry name" value="Integrase_cat-core"/>
</dbReference>
<dbReference type="InterPro" id="IPR050951">
    <property type="entry name" value="Retrovirus_Pol_polyprotein"/>
</dbReference>
<dbReference type="AlphaFoldDB" id="A0A060SL24"/>
<dbReference type="CDD" id="cd01647">
    <property type="entry name" value="RT_LTR"/>
    <property type="match status" value="1"/>
</dbReference>
<dbReference type="Gene3D" id="3.30.420.10">
    <property type="entry name" value="Ribonuclease H-like superfamily/Ribonuclease H"/>
    <property type="match status" value="1"/>
</dbReference>
<dbReference type="PANTHER" id="PTHR37984:SF5">
    <property type="entry name" value="PROTEIN NYNRIN-LIKE"/>
    <property type="match status" value="1"/>
</dbReference>
<dbReference type="FunFam" id="3.30.70.270:FF:000020">
    <property type="entry name" value="Transposon Tf2-6 polyprotein-like Protein"/>
    <property type="match status" value="1"/>
</dbReference>
<evidence type="ECO:0000259" key="9">
    <source>
        <dbReference type="PROSITE" id="PS50878"/>
    </source>
</evidence>
<dbReference type="OMA" id="WEYISVD"/>
<dbReference type="InterPro" id="IPR021109">
    <property type="entry name" value="Peptidase_aspartic_dom_sf"/>
</dbReference>
<dbReference type="GO" id="GO:0015074">
    <property type="term" value="P:DNA integration"/>
    <property type="evidence" value="ECO:0007669"/>
    <property type="project" value="InterPro"/>
</dbReference>
<keyword evidence="6" id="KW-0378">Hydrolase</keyword>